<sequence length="285" mass="30082">MPVSPNDNESRNDNDNDADADSVFRCSGDDILPSALARGPWHPGAQHGGAPAALLTAIAERQLGDEPGWAMARLTLEFLRPVPIAPLIASAAVQPGGSVRRVEVCLFHEGMPVVRGVAMFIRERELDLSPTPMAPELPPPDACDEPLRIPGMAMQTSFHYTAMESRVAAGSATAPGRAAVWFRMRVPLVRGWTASGAARAAAAADFGNGISWAVPLDRFVFANADLTVSLHRPPRGEWVGVDSTTVVQPSGIGLTVSTLHDELGRIGVAQQALVIKPRQAAAPAG</sequence>
<dbReference type="InterPro" id="IPR049450">
    <property type="entry name" value="ACOT8-like_C"/>
</dbReference>
<dbReference type="EMBL" id="CAJZAH010000001">
    <property type="protein sequence ID" value="CAG9168039.1"/>
    <property type="molecule type" value="Genomic_DNA"/>
</dbReference>
<evidence type="ECO:0000313" key="5">
    <source>
        <dbReference type="Proteomes" id="UP000721236"/>
    </source>
</evidence>
<gene>
    <name evidence="4" type="ORF">LMG21510_00938</name>
</gene>
<evidence type="ECO:0000259" key="3">
    <source>
        <dbReference type="Pfam" id="PF20789"/>
    </source>
</evidence>
<organism evidence="4 5">
    <name type="scientific">Cupriavidus respiraculi</name>
    <dbReference type="NCBI Taxonomy" id="195930"/>
    <lineage>
        <taxon>Bacteria</taxon>
        <taxon>Pseudomonadati</taxon>
        <taxon>Pseudomonadota</taxon>
        <taxon>Betaproteobacteria</taxon>
        <taxon>Burkholderiales</taxon>
        <taxon>Burkholderiaceae</taxon>
        <taxon>Cupriavidus</taxon>
    </lineage>
</organism>
<name>A0ABN7Y3V5_9BURK</name>
<keyword evidence="5" id="KW-1185">Reference proteome</keyword>
<feature type="region of interest" description="Disordered" evidence="1">
    <location>
        <begin position="1"/>
        <end position="23"/>
    </location>
</feature>
<protein>
    <recommendedName>
        <fullName evidence="6">Thioesterase family protein</fullName>
    </recommendedName>
</protein>
<dbReference type="SUPFAM" id="SSF54637">
    <property type="entry name" value="Thioesterase/thiol ester dehydrase-isomerase"/>
    <property type="match status" value="2"/>
</dbReference>
<proteinExistence type="predicted"/>
<accession>A0ABN7Y3V5</accession>
<evidence type="ECO:0000259" key="2">
    <source>
        <dbReference type="Pfam" id="PF13622"/>
    </source>
</evidence>
<dbReference type="Pfam" id="PF13622">
    <property type="entry name" value="4HBT_3"/>
    <property type="match status" value="1"/>
</dbReference>
<evidence type="ECO:0000256" key="1">
    <source>
        <dbReference type="SAM" id="MobiDB-lite"/>
    </source>
</evidence>
<dbReference type="Gene3D" id="2.40.160.210">
    <property type="entry name" value="Acyl-CoA thioesterase, double hotdog domain"/>
    <property type="match status" value="1"/>
</dbReference>
<dbReference type="Pfam" id="PF20789">
    <property type="entry name" value="4HBT_3C"/>
    <property type="match status" value="1"/>
</dbReference>
<comment type="caution">
    <text evidence="4">The sequence shown here is derived from an EMBL/GenBank/DDBJ whole genome shotgun (WGS) entry which is preliminary data.</text>
</comment>
<dbReference type="Proteomes" id="UP000721236">
    <property type="component" value="Unassembled WGS sequence"/>
</dbReference>
<evidence type="ECO:0008006" key="6">
    <source>
        <dbReference type="Google" id="ProtNLM"/>
    </source>
</evidence>
<dbReference type="InterPro" id="IPR049449">
    <property type="entry name" value="TesB_ACOT8-like_N"/>
</dbReference>
<reference evidence="4 5" key="1">
    <citation type="submission" date="2021-08" db="EMBL/GenBank/DDBJ databases">
        <authorList>
            <person name="Peeters C."/>
        </authorList>
    </citation>
    <scope>NUCLEOTIDE SEQUENCE [LARGE SCALE GENOMIC DNA]</scope>
    <source>
        <strain evidence="4 5">LMG 21510</strain>
    </source>
</reference>
<feature type="domain" description="Acyl-CoA thioesterase-like N-terminal HotDog" evidence="2">
    <location>
        <begin position="38"/>
        <end position="120"/>
    </location>
</feature>
<dbReference type="InterPro" id="IPR042171">
    <property type="entry name" value="Acyl-CoA_hotdog"/>
</dbReference>
<evidence type="ECO:0000313" key="4">
    <source>
        <dbReference type="EMBL" id="CAG9168039.1"/>
    </source>
</evidence>
<feature type="domain" description="Acyl-CoA thioesterase-like C-terminal" evidence="3">
    <location>
        <begin position="153"/>
        <end position="274"/>
    </location>
</feature>
<dbReference type="InterPro" id="IPR029069">
    <property type="entry name" value="HotDog_dom_sf"/>
</dbReference>